<dbReference type="Pfam" id="PF12625">
    <property type="entry name" value="Arabinose_bd"/>
    <property type="match status" value="1"/>
</dbReference>
<dbReference type="EMBL" id="PRLP01000058">
    <property type="protein sequence ID" value="PPC75978.1"/>
    <property type="molecule type" value="Genomic_DNA"/>
</dbReference>
<protein>
    <submittedName>
        <fullName evidence="5">AraC family transcriptional regulator</fullName>
    </submittedName>
</protein>
<gene>
    <name evidence="5" type="ORF">C4K68_17545</name>
</gene>
<evidence type="ECO:0000313" key="6">
    <source>
        <dbReference type="Proteomes" id="UP000238196"/>
    </source>
</evidence>
<keyword evidence="3" id="KW-0804">Transcription</keyword>
<sequence>MHRATLIRETDNPTTVMGAVVSGFASFLSSQGATEIEDIFERSAINPHVLSDPNQPIPLSTFLKAIDTASQMTDSDNFGLWLGNQYRPEFLGLWGYLGLSSATLGEALSNMSHFFPEFQSRSMLKLSHHQGKMRLEYKLLDGSIVSRRHDAEMTLGNIFNVMRRALGERWAPQEVRFSHSRPDCWQDHQKAFRSEVLFEQDTNALIFNVSDLTRPMPGADPQLMLIAKQSLNFLRLSNGLKVTVAERVQSEIIEIIHTDTPRIEQIADRLGLPAWTLTRQLKDEGHTFSNLLDSVRRQLACHYLETSNITISRLAFLLRYTETSSFTHAFTRWFGESPKHWRIRHRGNAEANSNLKSEE</sequence>
<keyword evidence="1" id="KW-0805">Transcription regulation</keyword>
<dbReference type="Pfam" id="PF12833">
    <property type="entry name" value="HTH_18"/>
    <property type="match status" value="1"/>
</dbReference>
<keyword evidence="2" id="KW-0238">DNA-binding</keyword>
<dbReference type="PANTHER" id="PTHR47894:SF4">
    <property type="entry name" value="HTH-TYPE TRANSCRIPTIONAL REGULATOR GADX"/>
    <property type="match status" value="1"/>
</dbReference>
<dbReference type="InterPro" id="IPR018060">
    <property type="entry name" value="HTH_AraC"/>
</dbReference>
<dbReference type="GO" id="GO:0005829">
    <property type="term" value="C:cytosol"/>
    <property type="evidence" value="ECO:0007669"/>
    <property type="project" value="TreeGrafter"/>
</dbReference>
<dbReference type="GO" id="GO:0003700">
    <property type="term" value="F:DNA-binding transcription factor activity"/>
    <property type="evidence" value="ECO:0007669"/>
    <property type="project" value="InterPro"/>
</dbReference>
<dbReference type="Gene3D" id="1.10.10.60">
    <property type="entry name" value="Homeodomain-like"/>
    <property type="match status" value="1"/>
</dbReference>
<evidence type="ECO:0000256" key="1">
    <source>
        <dbReference type="ARBA" id="ARBA00023015"/>
    </source>
</evidence>
<dbReference type="SUPFAM" id="SSF46689">
    <property type="entry name" value="Homeodomain-like"/>
    <property type="match status" value="1"/>
</dbReference>
<evidence type="ECO:0000313" key="5">
    <source>
        <dbReference type="EMBL" id="PPC75978.1"/>
    </source>
</evidence>
<dbReference type="OrthoDB" id="5740883at2"/>
<evidence type="ECO:0000259" key="4">
    <source>
        <dbReference type="PROSITE" id="PS01124"/>
    </source>
</evidence>
<proteinExistence type="predicted"/>
<dbReference type="GO" id="GO:0000976">
    <property type="term" value="F:transcription cis-regulatory region binding"/>
    <property type="evidence" value="ECO:0007669"/>
    <property type="project" value="TreeGrafter"/>
</dbReference>
<dbReference type="SMART" id="SM00342">
    <property type="entry name" value="HTH_ARAC"/>
    <property type="match status" value="1"/>
</dbReference>
<dbReference type="PROSITE" id="PS01124">
    <property type="entry name" value="HTH_ARAC_FAMILY_2"/>
    <property type="match status" value="1"/>
</dbReference>
<dbReference type="InterPro" id="IPR032687">
    <property type="entry name" value="AraC-type_N"/>
</dbReference>
<accession>A0A2S5KMF8</accession>
<evidence type="ECO:0000256" key="2">
    <source>
        <dbReference type="ARBA" id="ARBA00023125"/>
    </source>
</evidence>
<organism evidence="5 6">
    <name type="scientific">Proteobacteria bacterium 228</name>
    <dbReference type="NCBI Taxonomy" id="2083153"/>
    <lineage>
        <taxon>Bacteria</taxon>
        <taxon>Pseudomonadati</taxon>
        <taxon>Pseudomonadota</taxon>
    </lineage>
</organism>
<dbReference type="PANTHER" id="PTHR47894">
    <property type="entry name" value="HTH-TYPE TRANSCRIPTIONAL REGULATOR GADX"/>
    <property type="match status" value="1"/>
</dbReference>
<feature type="domain" description="HTH araC/xylS-type" evidence="4">
    <location>
        <begin position="246"/>
        <end position="344"/>
    </location>
</feature>
<reference evidence="5 6" key="1">
    <citation type="submission" date="2018-02" db="EMBL/GenBank/DDBJ databases">
        <title>novel marine gammaproteobacteria from coastal saline agro ecosystem.</title>
        <authorList>
            <person name="Krishnan R."/>
            <person name="Ramesh Kumar N."/>
        </authorList>
    </citation>
    <scope>NUCLEOTIDE SEQUENCE [LARGE SCALE GENOMIC DNA]</scope>
    <source>
        <strain evidence="5 6">228</strain>
    </source>
</reference>
<comment type="caution">
    <text evidence="5">The sequence shown here is derived from an EMBL/GenBank/DDBJ whole genome shotgun (WGS) entry which is preliminary data.</text>
</comment>
<name>A0A2S5KMF8_9PROT</name>
<dbReference type="AlphaFoldDB" id="A0A2S5KMF8"/>
<dbReference type="InterPro" id="IPR009057">
    <property type="entry name" value="Homeodomain-like_sf"/>
</dbReference>
<evidence type="ECO:0000256" key="3">
    <source>
        <dbReference type="ARBA" id="ARBA00023163"/>
    </source>
</evidence>
<dbReference type="Proteomes" id="UP000238196">
    <property type="component" value="Unassembled WGS sequence"/>
</dbReference>